<dbReference type="PANTHER" id="PTHR46648">
    <property type="entry name" value="HIT FAMILY PROTEIN 1"/>
    <property type="match status" value="1"/>
</dbReference>
<dbReference type="Pfam" id="PF01230">
    <property type="entry name" value="HIT"/>
    <property type="match status" value="1"/>
</dbReference>
<gene>
    <name evidence="5" type="ORF">HGB48_08115</name>
</gene>
<dbReference type="PANTHER" id="PTHR46648:SF1">
    <property type="entry name" value="ADENOSINE 5'-MONOPHOSPHORAMIDASE HNT1"/>
    <property type="match status" value="1"/>
</dbReference>
<comment type="caution">
    <text evidence="5">The sequence shown here is derived from an EMBL/GenBank/DDBJ whole genome shotgun (WGS) entry which is preliminary data.</text>
</comment>
<dbReference type="GO" id="GO:0003824">
    <property type="term" value="F:catalytic activity"/>
    <property type="evidence" value="ECO:0007669"/>
    <property type="project" value="InterPro"/>
</dbReference>
<feature type="short sequence motif" description="Histidine triad motif" evidence="2 3">
    <location>
        <begin position="100"/>
        <end position="104"/>
    </location>
</feature>
<dbReference type="InterPro" id="IPR011146">
    <property type="entry name" value="HIT-like"/>
</dbReference>
<dbReference type="PROSITE" id="PS51084">
    <property type="entry name" value="HIT_2"/>
    <property type="match status" value="1"/>
</dbReference>
<feature type="domain" description="HIT" evidence="4">
    <location>
        <begin position="6"/>
        <end position="115"/>
    </location>
</feature>
<protein>
    <submittedName>
        <fullName evidence="5">HIT family protein</fullName>
    </submittedName>
</protein>
<evidence type="ECO:0000259" key="4">
    <source>
        <dbReference type="PROSITE" id="PS51084"/>
    </source>
</evidence>
<accession>A0A846Z011</accession>
<dbReference type="SUPFAM" id="SSF54197">
    <property type="entry name" value="HIT-like"/>
    <property type="match status" value="1"/>
</dbReference>
<evidence type="ECO:0000256" key="3">
    <source>
        <dbReference type="PROSITE-ProRule" id="PRU00464"/>
    </source>
</evidence>
<dbReference type="GO" id="GO:0009117">
    <property type="term" value="P:nucleotide metabolic process"/>
    <property type="evidence" value="ECO:0007669"/>
    <property type="project" value="TreeGrafter"/>
</dbReference>
<evidence type="ECO:0000313" key="6">
    <source>
        <dbReference type="Proteomes" id="UP000579250"/>
    </source>
</evidence>
<evidence type="ECO:0000256" key="2">
    <source>
        <dbReference type="PIRSR" id="PIRSR601310-3"/>
    </source>
</evidence>
<reference evidence="5 6" key="1">
    <citation type="submission" date="2020-04" db="EMBL/GenBank/DDBJ databases">
        <title>MicrobeNet Type strains.</title>
        <authorList>
            <person name="Nicholson A.C."/>
        </authorList>
    </citation>
    <scope>NUCLEOTIDE SEQUENCE [LARGE SCALE GENOMIC DNA]</scope>
    <source>
        <strain evidence="5 6">ATCC BAA-277</strain>
    </source>
</reference>
<dbReference type="Gene3D" id="3.30.428.10">
    <property type="entry name" value="HIT-like"/>
    <property type="match status" value="1"/>
</dbReference>
<dbReference type="InterPro" id="IPR001310">
    <property type="entry name" value="Histidine_triad_HIT"/>
</dbReference>
<organism evidence="5 6">
    <name type="scientific">Actinomadura latina</name>
    <dbReference type="NCBI Taxonomy" id="163603"/>
    <lineage>
        <taxon>Bacteria</taxon>
        <taxon>Bacillati</taxon>
        <taxon>Actinomycetota</taxon>
        <taxon>Actinomycetes</taxon>
        <taxon>Streptosporangiales</taxon>
        <taxon>Thermomonosporaceae</taxon>
        <taxon>Actinomadura</taxon>
    </lineage>
</organism>
<evidence type="ECO:0000256" key="1">
    <source>
        <dbReference type="PIRSR" id="PIRSR601310-1"/>
    </source>
</evidence>
<feature type="active site" description="Tele-AMP-histidine intermediate" evidence="1">
    <location>
        <position position="102"/>
    </location>
</feature>
<dbReference type="InterPro" id="IPR036265">
    <property type="entry name" value="HIT-like_sf"/>
</dbReference>
<evidence type="ECO:0000313" key="5">
    <source>
        <dbReference type="EMBL" id="NKZ03713.1"/>
    </source>
</evidence>
<proteinExistence type="predicted"/>
<dbReference type="RefSeq" id="WP_067634763.1">
    <property type="nucleotide sequence ID" value="NZ_JAAXPI010000007.1"/>
</dbReference>
<dbReference type="EMBL" id="JAAXPI010000007">
    <property type="protein sequence ID" value="NKZ03713.1"/>
    <property type="molecule type" value="Genomic_DNA"/>
</dbReference>
<keyword evidence="6" id="KW-1185">Reference proteome</keyword>
<sequence length="141" mass="15364">MTDECPFCATGSGEMDRDLVVLRTDQVFVSLARKQRRANPGHVLVCPVEHVTALHTVEPSLLAAVFSVVARITRAAPLAFGAVGTTVLNNNDAPDQVISHLHVHVIPRFDGDNLVIPNPDKAPASRELRVRLASRLRQVMT</sequence>
<dbReference type="AlphaFoldDB" id="A0A846Z011"/>
<name>A0A846Z011_9ACTN</name>
<dbReference type="Proteomes" id="UP000579250">
    <property type="component" value="Unassembled WGS sequence"/>
</dbReference>